<accession>A0A1X2HPJ4</accession>
<dbReference type="OrthoDB" id="43460at2759"/>
<proteinExistence type="predicted"/>
<organism evidence="1 2">
    <name type="scientific">Syncephalastrum racemosum</name>
    <name type="common">Filamentous fungus</name>
    <dbReference type="NCBI Taxonomy" id="13706"/>
    <lineage>
        <taxon>Eukaryota</taxon>
        <taxon>Fungi</taxon>
        <taxon>Fungi incertae sedis</taxon>
        <taxon>Mucoromycota</taxon>
        <taxon>Mucoromycotina</taxon>
        <taxon>Mucoromycetes</taxon>
        <taxon>Mucorales</taxon>
        <taxon>Syncephalastraceae</taxon>
        <taxon>Syncephalastrum</taxon>
    </lineage>
</organism>
<dbReference type="OMA" id="GESHCHF"/>
<dbReference type="InterPro" id="IPR019412">
    <property type="entry name" value="IML2/TPR_39"/>
</dbReference>
<dbReference type="Pfam" id="PF10300">
    <property type="entry name" value="Iml2-TPR_39"/>
    <property type="match status" value="1"/>
</dbReference>
<evidence type="ECO:0000313" key="2">
    <source>
        <dbReference type="Proteomes" id="UP000242180"/>
    </source>
</evidence>
<dbReference type="PANTHER" id="PTHR31859:SF1">
    <property type="entry name" value="TETRATRICOPEPTIDE REPEAT PROTEIN 39C"/>
    <property type="match status" value="1"/>
</dbReference>
<dbReference type="InParanoid" id="A0A1X2HPJ4"/>
<dbReference type="Proteomes" id="UP000242180">
    <property type="component" value="Unassembled WGS sequence"/>
</dbReference>
<dbReference type="AlphaFoldDB" id="A0A1X2HPJ4"/>
<gene>
    <name evidence="1" type="ORF">BCR43DRAFT_522145</name>
</gene>
<sequence>MSTAATAKPQRGGSLPTIRALARLGKGDGASASSEDDDDAQLLEDMARVRHSLDLFLNSRIPESEAILKPELVKTRIYYALGYAVLLCLKSTMTFDRADVEAAVAALKHTIQLADDIRKKSGNGWLMDNIRTLATGGRVSANHIKNMKRSDRHAELIHAEAHMMKAGLCIVHDESFVSLIREGLSVRNSYGTYSALEKFVVFVQEEAAAGRDVSEYKLDDHFTSGVLFGMGCFKVMLSLLPTAVLRLVAVIGFHGDREAGMHLLESSGGWDEYRKTGVLPPRQGPEEGCRRQFCDIFLIAYHIVLSKLLPVPDADDDFGGKVLAYNLQLYPNGTFFLYFSGRQMFSQTNLEEADRQYIKALQSQKDWSQLHHICFWERGLIALLRRDWSIAAEMHESLYRDSNWSKCVYAYLNSLSFYMVALHEQDAKKKQRLMTQAAYLMKKVTGLKQKIAGKSIPLEKYVARKARKFIEQNNRLFLGDLEILNAFGAAEYCPLDQTRANIERIETELKALDTSAVNYADDLCLGHYLRAMSARLVFEKINDPKEKEAMRAMHRESIKTVFDNAKDVCLDHYIYYFTHYENARMLILDNNLTAAESEVEVILRANEKASYNVGATSKAKNKYSLESVLLFKCHSCQLEIQHKRDIQDDDDDTDSFASAASSL</sequence>
<name>A0A1X2HPJ4_SYNRA</name>
<dbReference type="GO" id="GO:0005634">
    <property type="term" value="C:nucleus"/>
    <property type="evidence" value="ECO:0007669"/>
    <property type="project" value="TreeGrafter"/>
</dbReference>
<dbReference type="EMBL" id="MCGN01000002">
    <property type="protein sequence ID" value="ORZ01267.1"/>
    <property type="molecule type" value="Genomic_DNA"/>
</dbReference>
<protein>
    <recommendedName>
        <fullName evidence="3">Outer membrane protein Iml2/Tetratricopeptide repeat protein 39</fullName>
    </recommendedName>
</protein>
<dbReference type="GO" id="GO:0005829">
    <property type="term" value="C:cytosol"/>
    <property type="evidence" value="ECO:0007669"/>
    <property type="project" value="TreeGrafter"/>
</dbReference>
<comment type="caution">
    <text evidence="1">The sequence shown here is derived from an EMBL/GenBank/DDBJ whole genome shotgun (WGS) entry which is preliminary data.</text>
</comment>
<dbReference type="GO" id="GO:0005741">
    <property type="term" value="C:mitochondrial outer membrane"/>
    <property type="evidence" value="ECO:0007669"/>
    <property type="project" value="TreeGrafter"/>
</dbReference>
<reference evidence="1 2" key="1">
    <citation type="submission" date="2016-07" db="EMBL/GenBank/DDBJ databases">
        <title>Pervasive Adenine N6-methylation of Active Genes in Fungi.</title>
        <authorList>
            <consortium name="DOE Joint Genome Institute"/>
            <person name="Mondo S.J."/>
            <person name="Dannebaum R.O."/>
            <person name="Kuo R.C."/>
            <person name="Labutti K."/>
            <person name="Haridas S."/>
            <person name="Kuo A."/>
            <person name="Salamov A."/>
            <person name="Ahrendt S.R."/>
            <person name="Lipzen A."/>
            <person name="Sullivan W."/>
            <person name="Andreopoulos W.B."/>
            <person name="Clum A."/>
            <person name="Lindquist E."/>
            <person name="Daum C."/>
            <person name="Ramamoorthy G.K."/>
            <person name="Gryganskyi A."/>
            <person name="Culley D."/>
            <person name="Magnuson J.K."/>
            <person name="James T.Y."/>
            <person name="O'Malley M.A."/>
            <person name="Stajich J.E."/>
            <person name="Spatafora J.W."/>
            <person name="Visel A."/>
            <person name="Grigoriev I.V."/>
        </authorList>
    </citation>
    <scope>NUCLEOTIDE SEQUENCE [LARGE SCALE GENOMIC DNA]</scope>
    <source>
        <strain evidence="1 2">NRRL 2496</strain>
    </source>
</reference>
<keyword evidence="2" id="KW-1185">Reference proteome</keyword>
<evidence type="ECO:0008006" key="3">
    <source>
        <dbReference type="Google" id="ProtNLM"/>
    </source>
</evidence>
<evidence type="ECO:0000313" key="1">
    <source>
        <dbReference type="EMBL" id="ORZ01267.1"/>
    </source>
</evidence>
<dbReference type="PANTHER" id="PTHR31859">
    <property type="entry name" value="TETRATRICOPEPTIDE REPEAT PROTEIN 39 FAMILY MEMBER"/>
    <property type="match status" value="1"/>
</dbReference>